<keyword evidence="2" id="KW-0732">Signal</keyword>
<dbReference type="Proteomes" id="UP001156664">
    <property type="component" value="Unassembled WGS sequence"/>
</dbReference>
<dbReference type="InterPro" id="IPR032466">
    <property type="entry name" value="Metal_Hydrolase"/>
</dbReference>
<dbReference type="Gene3D" id="2.80.10.50">
    <property type="match status" value="1"/>
</dbReference>
<feature type="compositionally biased region" description="Gly residues" evidence="1">
    <location>
        <begin position="40"/>
        <end position="54"/>
    </location>
</feature>
<accession>A0ABQ5YNL6</accession>
<protein>
    <recommendedName>
        <fullName evidence="5">Peptidase M19</fullName>
    </recommendedName>
</protein>
<organism evidence="3 4">
    <name type="scientific">Limnobacter litoralis</name>
    <dbReference type="NCBI Taxonomy" id="481366"/>
    <lineage>
        <taxon>Bacteria</taxon>
        <taxon>Pseudomonadati</taxon>
        <taxon>Pseudomonadota</taxon>
        <taxon>Betaproteobacteria</taxon>
        <taxon>Burkholderiales</taxon>
        <taxon>Burkholderiaceae</taxon>
        <taxon>Limnobacter</taxon>
    </lineage>
</organism>
<feature type="region of interest" description="Disordered" evidence="1">
    <location>
        <begin position="25"/>
        <end position="59"/>
    </location>
</feature>
<evidence type="ECO:0000256" key="1">
    <source>
        <dbReference type="SAM" id="MobiDB-lite"/>
    </source>
</evidence>
<reference evidence="4" key="1">
    <citation type="journal article" date="2019" name="Int. J. Syst. Evol. Microbiol.">
        <title>The Global Catalogue of Microorganisms (GCM) 10K type strain sequencing project: providing services to taxonomists for standard genome sequencing and annotation.</title>
        <authorList>
            <consortium name="The Broad Institute Genomics Platform"/>
            <consortium name="The Broad Institute Genome Sequencing Center for Infectious Disease"/>
            <person name="Wu L."/>
            <person name="Ma J."/>
        </authorList>
    </citation>
    <scope>NUCLEOTIDE SEQUENCE [LARGE SCALE GENOMIC DNA]</scope>
    <source>
        <strain evidence="4">NBRC 105857</strain>
    </source>
</reference>
<evidence type="ECO:0000313" key="3">
    <source>
        <dbReference type="EMBL" id="GLR26178.1"/>
    </source>
</evidence>
<evidence type="ECO:0000313" key="4">
    <source>
        <dbReference type="Proteomes" id="UP001156664"/>
    </source>
</evidence>
<evidence type="ECO:0000256" key="2">
    <source>
        <dbReference type="SAM" id="SignalP"/>
    </source>
</evidence>
<name>A0ABQ5YNL6_9BURK</name>
<evidence type="ECO:0008006" key="5">
    <source>
        <dbReference type="Google" id="ProtNLM"/>
    </source>
</evidence>
<dbReference type="SUPFAM" id="SSF51556">
    <property type="entry name" value="Metallo-dependent hydrolases"/>
    <property type="match status" value="1"/>
</dbReference>
<comment type="caution">
    <text evidence="3">The sequence shown here is derived from an EMBL/GenBank/DDBJ whole genome shotgun (WGS) entry which is preliminary data.</text>
</comment>
<feature type="signal peptide" evidence="2">
    <location>
        <begin position="1"/>
        <end position="28"/>
    </location>
</feature>
<proteinExistence type="predicted"/>
<dbReference type="Gene3D" id="3.20.20.140">
    <property type="entry name" value="Metal-dependent hydrolases"/>
    <property type="match status" value="1"/>
</dbReference>
<sequence>MRHTLFGALALCVLLGACNSDNNSNSNAAPGASVTNPSEVGGGTLPTDNTGGGTAPPAAEAPSRFNIANACYALQSMSTGKFVTKNSDGSYQASASTAGTAAPFYMKPTALGKYMLYTADKLLMQASTNASGSPVGSSNALDDKIEWTVLDDTQGRSGFQLLNTATDKKLADLPSIGKLGLVEKTGVSDQTVFQFVPATGCTDYPEIGTNSTGDTFKGQGVDKPVKGFADVHNHITATFFLGGAHHGLPYSKFGVTKALDSCQADHGPDGRLDLVGNLFAGTPQATHSVNGWPTFDDWPAYNSLTHEGLYYTWLERAWKAGLRIFVTDLVENETLCNLVVKTKGKPTQDCNEMDSAIKQIQFARDMESYIDAQSGGPGKGWFRIVTSPKQARQVINDGKLAVVLGIEISHLFNCTVKNGQPGCTQADIDKQLDKLYALGVRQMFPIHEFNNAFGGNGIFNGDVLNAGNFLDTGAFWQTYDCPKEDYLYTAGAIMTTVPGLGNDPVTQAVIANNPGVLPLYNSQQRQCNKRGLTPLGQYLFKRLMEKGIIIEVDHMELSIKQALIDLSLRQSPTYPVVSTHGGHGGLSTQQAKQILAGGGLIYPFHHNGQEWVKDLQRIREFESPNYPFAVGYGADTNGLGTQAGPRGADRPPVQYPFTLFKGQDWQGVFNGDVKPVTFDQQKSGEHIYDVNRDGQANYGLKADWVEAVRKEGGNDALKALYNSAEVYIQVWERTLAKRDQINP</sequence>
<dbReference type="PROSITE" id="PS51257">
    <property type="entry name" value="PROKAR_LIPOPROTEIN"/>
    <property type="match status" value="1"/>
</dbReference>
<dbReference type="EMBL" id="BSOJ01000012">
    <property type="protein sequence ID" value="GLR26178.1"/>
    <property type="molecule type" value="Genomic_DNA"/>
</dbReference>
<gene>
    <name evidence="3" type="ORF">GCM10007875_12660</name>
</gene>
<feature type="chain" id="PRO_5046770382" description="Peptidase M19" evidence="2">
    <location>
        <begin position="29"/>
        <end position="743"/>
    </location>
</feature>
<dbReference type="RefSeq" id="WP_284280664.1">
    <property type="nucleotide sequence ID" value="NZ_BSOJ01000012.1"/>
</dbReference>
<keyword evidence="4" id="KW-1185">Reference proteome</keyword>